<dbReference type="Proteomes" id="UP000013520">
    <property type="component" value="Chromosome"/>
</dbReference>
<evidence type="ECO:0000313" key="2">
    <source>
        <dbReference type="Proteomes" id="UP000013520"/>
    </source>
</evidence>
<dbReference type="AlphaFoldDB" id="R4KLA1"/>
<gene>
    <name evidence="1" type="ORF">Desgi_1862</name>
</gene>
<dbReference type="EMBL" id="CP003273">
    <property type="protein sequence ID" value="AGL01310.1"/>
    <property type="molecule type" value="Genomic_DNA"/>
</dbReference>
<dbReference type="OrthoDB" id="1809405at2"/>
<accession>R4KLA1</accession>
<proteinExistence type="predicted"/>
<dbReference type="RefSeq" id="WP_006522490.1">
    <property type="nucleotide sequence ID" value="NC_021184.1"/>
</dbReference>
<reference evidence="1 2" key="1">
    <citation type="submission" date="2012-01" db="EMBL/GenBank/DDBJ databases">
        <title>Complete sequence of Desulfotomaculum gibsoniae DSM 7213.</title>
        <authorList>
            <consortium name="US DOE Joint Genome Institute"/>
            <person name="Lucas S."/>
            <person name="Han J."/>
            <person name="Lapidus A."/>
            <person name="Cheng J.-F."/>
            <person name="Goodwin L."/>
            <person name="Pitluck S."/>
            <person name="Peters L."/>
            <person name="Ovchinnikova G."/>
            <person name="Teshima H."/>
            <person name="Detter J.C."/>
            <person name="Han C."/>
            <person name="Tapia R."/>
            <person name="Land M."/>
            <person name="Hauser L."/>
            <person name="Kyrpides N."/>
            <person name="Ivanova N."/>
            <person name="Pagani I."/>
            <person name="Parshina S."/>
            <person name="Plugge C."/>
            <person name="Muyzer G."/>
            <person name="Kuever J."/>
            <person name="Ivanova A."/>
            <person name="Nazina T."/>
            <person name="Klenk H.-P."/>
            <person name="Brambilla E."/>
            <person name="Spring S."/>
            <person name="Stams A.F."/>
            <person name="Woyke T."/>
        </authorList>
    </citation>
    <scope>NUCLEOTIDE SEQUENCE [LARGE SCALE GENOMIC DNA]</scope>
    <source>
        <strain evidence="1 2">DSM 7213</strain>
    </source>
</reference>
<evidence type="ECO:0000313" key="1">
    <source>
        <dbReference type="EMBL" id="AGL01310.1"/>
    </source>
</evidence>
<dbReference type="STRING" id="767817.Desgi_1862"/>
<dbReference type="KEGG" id="dgi:Desgi_1862"/>
<organism evidence="1 2">
    <name type="scientific">Desulfoscipio gibsoniae DSM 7213</name>
    <dbReference type="NCBI Taxonomy" id="767817"/>
    <lineage>
        <taxon>Bacteria</taxon>
        <taxon>Bacillati</taxon>
        <taxon>Bacillota</taxon>
        <taxon>Clostridia</taxon>
        <taxon>Eubacteriales</taxon>
        <taxon>Desulfallaceae</taxon>
        <taxon>Desulfoscipio</taxon>
    </lineage>
</organism>
<sequence length="60" mass="6848">MEHKDQRSPGWKINYQTASRKYYVVTECSGVPAADFYYQSRKISTGLIMPRDGDSSADIK</sequence>
<protein>
    <submittedName>
        <fullName evidence="1">Uncharacterized protein</fullName>
    </submittedName>
</protein>
<keyword evidence="2" id="KW-1185">Reference proteome</keyword>
<dbReference type="HOGENOM" id="CLU_2933814_0_0_9"/>
<name>R4KLA1_9FIRM</name>